<comment type="similarity">
    <text evidence="2 6">Belongs to the class-III pyridoxal-phosphate-dependent aminotransferase family.</text>
</comment>
<dbReference type="SUPFAM" id="SSF53383">
    <property type="entry name" value="PLP-dependent transferases"/>
    <property type="match status" value="1"/>
</dbReference>
<keyword evidence="4 7" id="KW-0808">Transferase</keyword>
<sequence length="458" mass="50501">MDTIPNSPAARDIAYFFHPVTNARRHEQVGPRIIERGKGIYVYDDQGREYIEALAGLWSVAIGFGEPRLAKAAAAQMEKLPYYHSFSHKSHMPGIELSERLVKMAPVKMSKVFYTNSGSEANDTAVKLVWYYNNAIGRPNKKKIISRIKAYHGITIGAGSLTGLPLNHRDFDLPIANILHTCCPHYYRFGRDGESEEDFATRMAQDLEDLILREGPDTVAAFIGEPLMGAGGVIVPPKTYWEKIQKVCRKYDLLIIADEVINGFGRTGKTFACETFGIKPDMMVLSKAITSSYQPLAAVLFTDQIYQAVADNTNKIGAFGHGFTASAHPVVLAVAMENLNIIEERKLIQNAAAMAPVLQDGLRKLSAHPLVGEVRGLGLIAAVELVADKATKRPFDPIGKVGNWVFERAHDHGLIVRAIGDSIAFCPPLIIDAAQIGEMISRFRKTLDDAQAWIRQQG</sequence>
<keyword evidence="3 7" id="KW-0032">Aminotransferase</keyword>
<dbReference type="InterPro" id="IPR049704">
    <property type="entry name" value="Aminotrans_3_PPA_site"/>
</dbReference>
<dbReference type="PROSITE" id="PS00600">
    <property type="entry name" value="AA_TRANSFER_CLASS_3"/>
    <property type="match status" value="1"/>
</dbReference>
<proteinExistence type="inferred from homology"/>
<dbReference type="InterPro" id="IPR015424">
    <property type="entry name" value="PyrdxlP-dep_Trfase"/>
</dbReference>
<evidence type="ECO:0000256" key="5">
    <source>
        <dbReference type="ARBA" id="ARBA00022898"/>
    </source>
</evidence>
<dbReference type="InterPro" id="IPR015422">
    <property type="entry name" value="PyrdxlP-dep_Trfase_small"/>
</dbReference>
<dbReference type="GO" id="GO:0009448">
    <property type="term" value="P:gamma-aminobutyric acid metabolic process"/>
    <property type="evidence" value="ECO:0007669"/>
    <property type="project" value="TreeGrafter"/>
</dbReference>
<dbReference type="Gene3D" id="3.90.1150.10">
    <property type="entry name" value="Aspartate Aminotransferase, domain 1"/>
    <property type="match status" value="1"/>
</dbReference>
<evidence type="ECO:0000256" key="2">
    <source>
        <dbReference type="ARBA" id="ARBA00008954"/>
    </source>
</evidence>
<comment type="cofactor">
    <cofactor evidence="1">
        <name>pyridoxal 5'-phosphate</name>
        <dbReference type="ChEBI" id="CHEBI:597326"/>
    </cofactor>
</comment>
<dbReference type="Gene3D" id="3.40.640.10">
    <property type="entry name" value="Type I PLP-dependent aspartate aminotransferase-like (Major domain)"/>
    <property type="match status" value="1"/>
</dbReference>
<dbReference type="InterPro" id="IPR015421">
    <property type="entry name" value="PyrdxlP-dep_Trfase_major"/>
</dbReference>
<protein>
    <submittedName>
        <fullName evidence="7">Aminotransferase</fullName>
    </submittedName>
</protein>
<dbReference type="GO" id="GO:0004015">
    <property type="term" value="F:adenosylmethionine-8-amino-7-oxononanoate transaminase activity"/>
    <property type="evidence" value="ECO:0007669"/>
    <property type="project" value="TreeGrafter"/>
</dbReference>
<evidence type="ECO:0000256" key="6">
    <source>
        <dbReference type="RuleBase" id="RU003560"/>
    </source>
</evidence>
<dbReference type="NCBIfam" id="NF005682">
    <property type="entry name" value="PRK07480.1"/>
    <property type="match status" value="1"/>
</dbReference>
<dbReference type="GO" id="GO:0030170">
    <property type="term" value="F:pyridoxal phosphate binding"/>
    <property type="evidence" value="ECO:0007669"/>
    <property type="project" value="InterPro"/>
</dbReference>
<evidence type="ECO:0000256" key="1">
    <source>
        <dbReference type="ARBA" id="ARBA00001933"/>
    </source>
</evidence>
<dbReference type="GO" id="GO:0009102">
    <property type="term" value="P:biotin biosynthetic process"/>
    <property type="evidence" value="ECO:0007669"/>
    <property type="project" value="TreeGrafter"/>
</dbReference>
<dbReference type="Pfam" id="PF00202">
    <property type="entry name" value="Aminotran_3"/>
    <property type="match status" value="1"/>
</dbReference>
<evidence type="ECO:0000256" key="3">
    <source>
        <dbReference type="ARBA" id="ARBA00022576"/>
    </source>
</evidence>
<dbReference type="FunFam" id="3.40.640.10:FF:000014">
    <property type="entry name" value="Adenosylmethionine-8-amino-7-oxononanoate aminotransferase, probable"/>
    <property type="match status" value="1"/>
</dbReference>
<evidence type="ECO:0000256" key="4">
    <source>
        <dbReference type="ARBA" id="ARBA00022679"/>
    </source>
</evidence>
<keyword evidence="8" id="KW-1185">Reference proteome</keyword>
<dbReference type="InterPro" id="IPR005814">
    <property type="entry name" value="Aminotrans_3"/>
</dbReference>
<reference evidence="7 8" key="1">
    <citation type="submission" date="2019-08" db="EMBL/GenBank/DDBJ databases">
        <title>Hyperibacter terrae gen. nov., sp. nov. and Hyperibacter viscosus sp. nov., two new members in the family Rhodospirillaceae isolated from the rhizosphere of Hypericum perforatum.</title>
        <authorList>
            <person name="Noviana Z."/>
        </authorList>
    </citation>
    <scope>NUCLEOTIDE SEQUENCE [LARGE SCALE GENOMIC DNA]</scope>
    <source>
        <strain evidence="7 8">R5913</strain>
    </source>
</reference>
<dbReference type="OrthoDB" id="9801834at2"/>
<dbReference type="RefSeq" id="WP_151176950.1">
    <property type="nucleotide sequence ID" value="NZ_CP042906.1"/>
</dbReference>
<dbReference type="PIRSF" id="PIRSF000521">
    <property type="entry name" value="Transaminase_4ab_Lys_Orn"/>
    <property type="match status" value="1"/>
</dbReference>
<dbReference type="NCBIfam" id="NF004767">
    <property type="entry name" value="PRK06105.1"/>
    <property type="match status" value="1"/>
</dbReference>
<keyword evidence="5 6" id="KW-0663">Pyridoxal phosphate</keyword>
<accession>A0A5J6MGL2</accession>
<evidence type="ECO:0000313" key="7">
    <source>
        <dbReference type="EMBL" id="QEX16612.1"/>
    </source>
</evidence>
<dbReference type="EMBL" id="CP042906">
    <property type="protein sequence ID" value="QEX16612.1"/>
    <property type="molecule type" value="Genomic_DNA"/>
</dbReference>
<dbReference type="Proteomes" id="UP000326202">
    <property type="component" value="Chromosome"/>
</dbReference>
<organism evidence="7 8">
    <name type="scientific">Hypericibacter terrae</name>
    <dbReference type="NCBI Taxonomy" id="2602015"/>
    <lineage>
        <taxon>Bacteria</taxon>
        <taxon>Pseudomonadati</taxon>
        <taxon>Pseudomonadota</taxon>
        <taxon>Alphaproteobacteria</taxon>
        <taxon>Rhodospirillales</taxon>
        <taxon>Dongiaceae</taxon>
        <taxon>Hypericibacter</taxon>
    </lineage>
</organism>
<dbReference type="PANTHER" id="PTHR42684">
    <property type="entry name" value="ADENOSYLMETHIONINE-8-AMINO-7-OXONONANOATE AMINOTRANSFERASE"/>
    <property type="match status" value="1"/>
</dbReference>
<gene>
    <name evidence="7" type="ORF">FRZ44_19070</name>
</gene>
<name>A0A5J6MGL2_9PROT</name>
<dbReference type="CDD" id="cd00610">
    <property type="entry name" value="OAT_like"/>
    <property type="match status" value="1"/>
</dbReference>
<dbReference type="PANTHER" id="PTHR42684:SF3">
    <property type="entry name" value="ADENOSYLMETHIONINE-8-AMINO-7-OXONONANOATE AMINOTRANSFERASE"/>
    <property type="match status" value="1"/>
</dbReference>
<dbReference type="KEGG" id="htq:FRZ44_19070"/>
<evidence type="ECO:0000313" key="8">
    <source>
        <dbReference type="Proteomes" id="UP000326202"/>
    </source>
</evidence>
<dbReference type="AlphaFoldDB" id="A0A5J6MGL2"/>